<dbReference type="Pfam" id="PF17940">
    <property type="entry name" value="TetR_C_31"/>
    <property type="match status" value="1"/>
</dbReference>
<organism evidence="4 5">
    <name type="scientific">Micromonospora mirobrigensis</name>
    <dbReference type="NCBI Taxonomy" id="262898"/>
    <lineage>
        <taxon>Bacteria</taxon>
        <taxon>Bacillati</taxon>
        <taxon>Actinomycetota</taxon>
        <taxon>Actinomycetes</taxon>
        <taxon>Micromonosporales</taxon>
        <taxon>Micromonosporaceae</taxon>
        <taxon>Micromonospora</taxon>
    </lineage>
</organism>
<dbReference type="OrthoDB" id="7506349at2"/>
<dbReference type="InterPro" id="IPR009057">
    <property type="entry name" value="Homeodomain-like_sf"/>
</dbReference>
<dbReference type="InterPro" id="IPR001647">
    <property type="entry name" value="HTH_TetR"/>
</dbReference>
<gene>
    <name evidence="4" type="ORF">GA0070564_11012</name>
</gene>
<accession>A0A1C5AG11</accession>
<sequence>MPRNPERRILLADAGLRVLAVGGARGLTHRAVDAEAGVPVGTASNYFPSRAALLAGLAERIFDRMAPDPEVLAALSRREPSLALVTDYLRHIVERTTREPELTRALFELRLEASRRPELRAALGEVLRRGYADDVAFHVAAGLPGGAFEVALLHHAVDGLLLDLLTTSIDAGYDVDRVVSALVSRLVGRADTAPAAG</sequence>
<feature type="domain" description="HTH tetR-type" evidence="3">
    <location>
        <begin position="5"/>
        <end position="65"/>
    </location>
</feature>
<dbReference type="PROSITE" id="PS50977">
    <property type="entry name" value="HTH_TETR_2"/>
    <property type="match status" value="1"/>
</dbReference>
<dbReference type="EMBL" id="FMCX01000010">
    <property type="protein sequence ID" value="SCF44026.1"/>
    <property type="molecule type" value="Genomic_DNA"/>
</dbReference>
<dbReference type="SUPFAM" id="SSF46689">
    <property type="entry name" value="Homeodomain-like"/>
    <property type="match status" value="1"/>
</dbReference>
<dbReference type="GO" id="GO:0003677">
    <property type="term" value="F:DNA binding"/>
    <property type="evidence" value="ECO:0007669"/>
    <property type="project" value="UniProtKB-UniRule"/>
</dbReference>
<dbReference type="Proteomes" id="UP000199504">
    <property type="component" value="Unassembled WGS sequence"/>
</dbReference>
<reference evidence="5" key="1">
    <citation type="submission" date="2016-06" db="EMBL/GenBank/DDBJ databases">
        <authorList>
            <person name="Varghese N."/>
            <person name="Submissions Spin"/>
        </authorList>
    </citation>
    <scope>NUCLEOTIDE SEQUENCE [LARGE SCALE GENOMIC DNA]</scope>
    <source>
        <strain evidence="5">DSM 44830</strain>
    </source>
</reference>
<dbReference type="RefSeq" id="WP_091614695.1">
    <property type="nucleotide sequence ID" value="NZ_FMCX01000010.1"/>
</dbReference>
<dbReference type="Pfam" id="PF00440">
    <property type="entry name" value="TetR_N"/>
    <property type="match status" value="1"/>
</dbReference>
<dbReference type="InterPro" id="IPR041583">
    <property type="entry name" value="TetR_C_31"/>
</dbReference>
<dbReference type="Gene3D" id="1.10.357.10">
    <property type="entry name" value="Tetracycline Repressor, domain 2"/>
    <property type="match status" value="1"/>
</dbReference>
<dbReference type="AlphaFoldDB" id="A0A1C5AG11"/>
<proteinExistence type="predicted"/>
<name>A0A1C5AG11_9ACTN</name>
<evidence type="ECO:0000259" key="3">
    <source>
        <dbReference type="PROSITE" id="PS50977"/>
    </source>
</evidence>
<keyword evidence="1 2" id="KW-0238">DNA-binding</keyword>
<evidence type="ECO:0000313" key="5">
    <source>
        <dbReference type="Proteomes" id="UP000199504"/>
    </source>
</evidence>
<feature type="DNA-binding region" description="H-T-H motif" evidence="2">
    <location>
        <begin position="28"/>
        <end position="47"/>
    </location>
</feature>
<evidence type="ECO:0000256" key="2">
    <source>
        <dbReference type="PROSITE-ProRule" id="PRU00335"/>
    </source>
</evidence>
<dbReference type="STRING" id="262898.GA0070564_11012"/>
<evidence type="ECO:0000313" key="4">
    <source>
        <dbReference type="EMBL" id="SCF44026.1"/>
    </source>
</evidence>
<evidence type="ECO:0000256" key="1">
    <source>
        <dbReference type="ARBA" id="ARBA00023125"/>
    </source>
</evidence>
<keyword evidence="5" id="KW-1185">Reference proteome</keyword>
<protein>
    <submittedName>
        <fullName evidence="4">Transcriptional regulator, TetR family</fullName>
    </submittedName>
</protein>